<dbReference type="GO" id="GO:0005948">
    <property type="term" value="C:acetolactate synthase complex"/>
    <property type="evidence" value="ECO:0007669"/>
    <property type="project" value="TreeGrafter"/>
</dbReference>
<dbReference type="InterPro" id="IPR029035">
    <property type="entry name" value="DHS-like_NAD/FAD-binding_dom"/>
</dbReference>
<dbReference type="Pfam" id="PF00205">
    <property type="entry name" value="TPP_enzyme_M"/>
    <property type="match status" value="1"/>
</dbReference>
<dbReference type="Gene3D" id="3.40.50.970">
    <property type="match status" value="1"/>
</dbReference>
<dbReference type="InterPro" id="IPR012000">
    <property type="entry name" value="Thiamin_PyroP_enz_cen_dom"/>
</dbReference>
<dbReference type="Gene3D" id="3.40.50.1220">
    <property type="entry name" value="TPP-binding domain"/>
    <property type="match status" value="2"/>
</dbReference>
<comment type="similarity">
    <text evidence="2">Belongs to the TPP enzyme family.</text>
</comment>
<dbReference type="GO" id="GO:0030976">
    <property type="term" value="F:thiamine pyrophosphate binding"/>
    <property type="evidence" value="ECO:0007669"/>
    <property type="project" value="InterPro"/>
</dbReference>
<dbReference type="PROSITE" id="PS00187">
    <property type="entry name" value="TPP_ENZYMES"/>
    <property type="match status" value="1"/>
</dbReference>
<dbReference type="GO" id="GO:0050660">
    <property type="term" value="F:flavin adenine dinucleotide binding"/>
    <property type="evidence" value="ECO:0007669"/>
    <property type="project" value="TreeGrafter"/>
</dbReference>
<dbReference type="SUPFAM" id="SSF52467">
    <property type="entry name" value="DHS-like NAD/FAD-binding domain"/>
    <property type="match status" value="1"/>
</dbReference>
<gene>
    <name evidence="6" type="primary">ILV2</name>
    <name evidence="6" type="ORF">SPIL2461_LOCUS6529</name>
</gene>
<dbReference type="InterPro" id="IPR011766">
    <property type="entry name" value="TPP_enzyme_TPP-bd"/>
</dbReference>
<dbReference type="Pfam" id="PF02775">
    <property type="entry name" value="TPP_enzyme_C"/>
    <property type="match status" value="1"/>
</dbReference>
<dbReference type="PANTHER" id="PTHR18968:SF13">
    <property type="entry name" value="ACETOLACTATE SYNTHASE CATALYTIC SUBUNIT, MITOCHONDRIAL"/>
    <property type="match status" value="1"/>
</dbReference>
<name>A0A812NCK0_SYMPI</name>
<dbReference type="InterPro" id="IPR045229">
    <property type="entry name" value="TPP_enz"/>
</dbReference>
<dbReference type="InterPro" id="IPR029061">
    <property type="entry name" value="THDP-binding"/>
</dbReference>
<dbReference type="SUPFAM" id="SSF52518">
    <property type="entry name" value="Thiamin diphosphate-binding fold (THDP-binding)"/>
    <property type="match status" value="1"/>
</dbReference>
<evidence type="ECO:0000313" key="6">
    <source>
        <dbReference type="EMBL" id="CAE7290671.1"/>
    </source>
</evidence>
<organism evidence="6 7">
    <name type="scientific">Symbiodinium pilosum</name>
    <name type="common">Dinoflagellate</name>
    <dbReference type="NCBI Taxonomy" id="2952"/>
    <lineage>
        <taxon>Eukaryota</taxon>
        <taxon>Sar</taxon>
        <taxon>Alveolata</taxon>
        <taxon>Dinophyceae</taxon>
        <taxon>Suessiales</taxon>
        <taxon>Symbiodiniaceae</taxon>
        <taxon>Symbiodinium</taxon>
    </lineage>
</organism>
<dbReference type="CDD" id="cd02015">
    <property type="entry name" value="TPP_AHAS"/>
    <property type="match status" value="1"/>
</dbReference>
<evidence type="ECO:0000256" key="3">
    <source>
        <dbReference type="ARBA" id="ARBA00023052"/>
    </source>
</evidence>
<dbReference type="Proteomes" id="UP000649617">
    <property type="component" value="Unassembled WGS sequence"/>
</dbReference>
<dbReference type="EMBL" id="CAJNIZ010009924">
    <property type="protein sequence ID" value="CAE7290671.1"/>
    <property type="molecule type" value="Genomic_DNA"/>
</dbReference>
<dbReference type="GO" id="GO:0009099">
    <property type="term" value="P:L-valine biosynthetic process"/>
    <property type="evidence" value="ECO:0007669"/>
    <property type="project" value="TreeGrafter"/>
</dbReference>
<dbReference type="GO" id="GO:0000287">
    <property type="term" value="F:magnesium ion binding"/>
    <property type="evidence" value="ECO:0007669"/>
    <property type="project" value="InterPro"/>
</dbReference>
<dbReference type="PANTHER" id="PTHR18968">
    <property type="entry name" value="THIAMINE PYROPHOSPHATE ENZYMES"/>
    <property type="match status" value="1"/>
</dbReference>
<protein>
    <submittedName>
        <fullName evidence="6">ILV2 protein</fullName>
    </submittedName>
</protein>
<dbReference type="GO" id="GO:0005739">
    <property type="term" value="C:mitochondrion"/>
    <property type="evidence" value="ECO:0007669"/>
    <property type="project" value="TreeGrafter"/>
</dbReference>
<dbReference type="OrthoDB" id="16262at2759"/>
<proteinExistence type="inferred from homology"/>
<dbReference type="InterPro" id="IPR039368">
    <property type="entry name" value="AHAS_TPP"/>
</dbReference>
<evidence type="ECO:0000313" key="7">
    <source>
        <dbReference type="Proteomes" id="UP000649617"/>
    </source>
</evidence>
<feature type="domain" description="Thiamine pyrophosphate enzyme TPP-binding" evidence="5">
    <location>
        <begin position="286"/>
        <end position="433"/>
    </location>
</feature>
<keyword evidence="7" id="KW-1185">Reference proteome</keyword>
<dbReference type="GO" id="GO:0003984">
    <property type="term" value="F:acetolactate synthase activity"/>
    <property type="evidence" value="ECO:0007669"/>
    <property type="project" value="TreeGrafter"/>
</dbReference>
<dbReference type="InterPro" id="IPR000399">
    <property type="entry name" value="TPP-bd_CS"/>
</dbReference>
<evidence type="ECO:0000259" key="4">
    <source>
        <dbReference type="Pfam" id="PF00205"/>
    </source>
</evidence>
<evidence type="ECO:0000256" key="1">
    <source>
        <dbReference type="ARBA" id="ARBA00001964"/>
    </source>
</evidence>
<comment type="cofactor">
    <cofactor evidence="1">
        <name>thiamine diphosphate</name>
        <dbReference type="ChEBI" id="CHEBI:58937"/>
    </cofactor>
</comment>
<evidence type="ECO:0000256" key="2">
    <source>
        <dbReference type="ARBA" id="ARBA00007812"/>
    </source>
</evidence>
<evidence type="ECO:0000259" key="5">
    <source>
        <dbReference type="Pfam" id="PF02775"/>
    </source>
</evidence>
<accession>A0A812NCK0</accession>
<keyword evidence="3" id="KW-0786">Thiamine pyrophosphate</keyword>
<dbReference type="AlphaFoldDB" id="A0A812NCK0"/>
<reference evidence="6" key="1">
    <citation type="submission" date="2021-02" db="EMBL/GenBank/DDBJ databases">
        <authorList>
            <person name="Dougan E. K."/>
            <person name="Rhodes N."/>
            <person name="Thang M."/>
            <person name="Chan C."/>
        </authorList>
    </citation>
    <scope>NUCLEOTIDE SEQUENCE</scope>
</reference>
<comment type="caution">
    <text evidence="6">The sequence shown here is derived from an EMBL/GenBank/DDBJ whole genome shotgun (WGS) entry which is preliminary data.</text>
</comment>
<sequence>MKVDDVPRPACQDIVSMKAQVPDAIFKKASTLTADAPPMLDMGAVQKAGVLLSNRSPHSLRGCEAADLINKAKRPILYVGASHCPEVLAQLAKKAKIPVTTTVASLLCRRLIPLAPCHLHAKCHGMGIFDEREPLSLHMLGMHGAAYANFAIQNSDCIIAVGSRFDDRTTGIVAKYAPKAKAAEKEGTGGIIHINIDKSSFGKVVQPTVAVWADTEHALQALEPLVSAGDREDWLKQCQDWKEQHAFDYVKAAGGQIKVQQVLAELNRYLHEQDVFSKKNVFVATGVGNHQMMACQFLRWIKPRTFITSGSLGVMGAGLPFAIGTQVANPEAMTILIDGDGSFGMTNMDLQTVKRYNLPIKMAVMNDDRQQMVWVWQRLFFEGRYISVTNSNPDFVALAKAYGIHAVQCDNEEDLPKVIQEWMTHDGPMLVDFKVVPDICLPMVAPGKALDEMILLPDRDAVLGTEEAP</sequence>
<dbReference type="GO" id="GO:0009097">
    <property type="term" value="P:isoleucine biosynthetic process"/>
    <property type="evidence" value="ECO:0007669"/>
    <property type="project" value="TreeGrafter"/>
</dbReference>
<feature type="domain" description="Thiamine pyrophosphate enzyme central" evidence="4">
    <location>
        <begin position="121"/>
        <end position="222"/>
    </location>
</feature>